<evidence type="ECO:0000313" key="12">
    <source>
        <dbReference type="Proteomes" id="UP001152797"/>
    </source>
</evidence>
<comment type="caution">
    <text evidence="10">The sequence shown here is derived from an EMBL/GenBank/DDBJ whole genome shotgun (WGS) entry which is preliminary data.</text>
</comment>
<dbReference type="SUPFAM" id="SSF141072">
    <property type="entry name" value="CalX-like"/>
    <property type="match status" value="1"/>
</dbReference>
<dbReference type="InterPro" id="IPR003644">
    <property type="entry name" value="Calx_beta"/>
</dbReference>
<evidence type="ECO:0000256" key="8">
    <source>
        <dbReference type="SAM" id="Phobius"/>
    </source>
</evidence>
<evidence type="ECO:0000256" key="6">
    <source>
        <dbReference type="ARBA" id="ARBA00023065"/>
    </source>
</evidence>
<protein>
    <recommendedName>
        <fullName evidence="9">Calx-beta domain-containing protein</fullName>
    </recommendedName>
</protein>
<dbReference type="EMBL" id="CAMXCT020006563">
    <property type="protein sequence ID" value="CAL1169407.1"/>
    <property type="molecule type" value="Genomic_DNA"/>
</dbReference>
<dbReference type="Proteomes" id="UP001152797">
    <property type="component" value="Unassembled WGS sequence"/>
</dbReference>
<keyword evidence="3" id="KW-0677">Repeat</keyword>
<proteinExistence type="predicted"/>
<evidence type="ECO:0000256" key="2">
    <source>
        <dbReference type="ARBA" id="ARBA00022729"/>
    </source>
</evidence>
<evidence type="ECO:0000256" key="4">
    <source>
        <dbReference type="ARBA" id="ARBA00022837"/>
    </source>
</evidence>
<accession>A0A9P1GLP7</accession>
<keyword evidence="12" id="KW-1185">Reference proteome</keyword>
<keyword evidence="5 8" id="KW-1133">Transmembrane helix</keyword>
<keyword evidence="7 8" id="KW-0472">Membrane</keyword>
<evidence type="ECO:0000313" key="10">
    <source>
        <dbReference type="EMBL" id="CAI4016032.1"/>
    </source>
</evidence>
<evidence type="ECO:0000256" key="5">
    <source>
        <dbReference type="ARBA" id="ARBA00022989"/>
    </source>
</evidence>
<feature type="domain" description="Calx-beta" evidence="9">
    <location>
        <begin position="16"/>
        <end position="112"/>
    </location>
</feature>
<dbReference type="AlphaFoldDB" id="A0A9P1GLP7"/>
<dbReference type="GO" id="GO:0005524">
    <property type="term" value="F:ATP binding"/>
    <property type="evidence" value="ECO:0007669"/>
    <property type="project" value="InterPro"/>
</dbReference>
<dbReference type="OrthoDB" id="410592at2759"/>
<keyword evidence="4" id="KW-0106">Calcium</keyword>
<feature type="transmembrane region" description="Helical" evidence="8">
    <location>
        <begin position="304"/>
        <end position="322"/>
    </location>
</feature>
<dbReference type="PANTHER" id="PTHR11878">
    <property type="entry name" value="SODIUM/CALCIUM EXCHANGER"/>
    <property type="match status" value="1"/>
</dbReference>
<feature type="transmembrane region" description="Helical" evidence="8">
    <location>
        <begin position="328"/>
        <end position="348"/>
    </location>
</feature>
<evidence type="ECO:0000256" key="3">
    <source>
        <dbReference type="ARBA" id="ARBA00022737"/>
    </source>
</evidence>
<keyword evidence="2" id="KW-0732">Signal</keyword>
<reference evidence="11" key="2">
    <citation type="submission" date="2024-04" db="EMBL/GenBank/DDBJ databases">
        <authorList>
            <person name="Chen Y."/>
            <person name="Shah S."/>
            <person name="Dougan E. K."/>
            <person name="Thang M."/>
            <person name="Chan C."/>
        </authorList>
    </citation>
    <scope>NUCLEOTIDE SEQUENCE [LARGE SCALE GENOMIC DNA]</scope>
</reference>
<name>A0A9P1GLP7_9DINO</name>
<sequence length="500" mass="57229">MNVKFVRVVPAAEEPALAAEAPADIVQFSTAIYYVEEDEGVLPVDIMRLGSMQGIVKVQYSTEDGSARAGKQYKAQKGEVIFEDQEFRRSIEIETIASPYWAPTLEFKLHLSEPKNCTLGTYLHSCRVKVIDGDTFPSSRYQDLLSQGEKGVRQIRSVGLFWQFWKLCFFQVPGIAWRTLLTMLLDQIRNGYRFFVLLLNIYLVDVLFNTKDPKTEEQLLTPSRSDTAMIVGAALVVPMVFVHLAEFIKVRMDLTGHLRLFLQSSLFRKYLNYSDESRSSVPPSEMQTGITRESLEAADSYRRLLDLIAIFAELAVFTYFTILENPSAVYFVLAMPSTMLLYFLLTLCRPEMDQWKEAEMSVLRLVSEVCHCYRLIADYFQRPQMNEAFQRSASEMRRNLVPENVAHLNDDFFPKWLGPIFMGLYIALDASDVAEIARKPQKLELLVATRYKAHLLGLDYVIFSYFSHSLINGLNDLVICWSPPLHEAPMIGSQAMGRLW</sequence>
<feature type="transmembrane region" description="Helical" evidence="8">
    <location>
        <begin position="192"/>
        <end position="208"/>
    </location>
</feature>
<dbReference type="Gene3D" id="2.60.40.2030">
    <property type="match status" value="1"/>
</dbReference>
<dbReference type="InterPro" id="IPR038081">
    <property type="entry name" value="CalX-like_sf"/>
</dbReference>
<reference evidence="10" key="1">
    <citation type="submission" date="2022-10" db="EMBL/GenBank/DDBJ databases">
        <authorList>
            <person name="Chen Y."/>
            <person name="Dougan E. K."/>
            <person name="Chan C."/>
            <person name="Rhodes N."/>
            <person name="Thang M."/>
        </authorList>
    </citation>
    <scope>NUCLEOTIDE SEQUENCE</scope>
</reference>
<evidence type="ECO:0000313" key="11">
    <source>
        <dbReference type="EMBL" id="CAL1169407.1"/>
    </source>
</evidence>
<dbReference type="EMBL" id="CAMXCT030006563">
    <property type="protein sequence ID" value="CAL4803344.1"/>
    <property type="molecule type" value="Genomic_DNA"/>
</dbReference>
<feature type="transmembrane region" description="Helical" evidence="8">
    <location>
        <begin position="228"/>
        <end position="248"/>
    </location>
</feature>
<evidence type="ECO:0000256" key="7">
    <source>
        <dbReference type="ARBA" id="ARBA00023136"/>
    </source>
</evidence>
<dbReference type="EMBL" id="CAMXCT010006563">
    <property type="protein sequence ID" value="CAI4016032.1"/>
    <property type="molecule type" value="Genomic_DNA"/>
</dbReference>
<keyword evidence="6" id="KW-0406">Ion transport</keyword>
<dbReference type="InterPro" id="IPR036640">
    <property type="entry name" value="ABC1_TM_sf"/>
</dbReference>
<dbReference type="Gene3D" id="1.20.1560.10">
    <property type="entry name" value="ABC transporter type 1, transmembrane domain"/>
    <property type="match status" value="1"/>
</dbReference>
<evidence type="ECO:0000259" key="9">
    <source>
        <dbReference type="SMART" id="SM00237"/>
    </source>
</evidence>
<dbReference type="InterPro" id="IPR051171">
    <property type="entry name" value="CaCA"/>
</dbReference>
<dbReference type="PANTHER" id="PTHR11878:SF65">
    <property type="entry name" value="NA_CA-EXCHANGE PROTEIN, ISOFORM G"/>
    <property type="match status" value="1"/>
</dbReference>
<keyword evidence="1 8" id="KW-0812">Transmembrane</keyword>
<dbReference type="GO" id="GO:0007154">
    <property type="term" value="P:cell communication"/>
    <property type="evidence" value="ECO:0007669"/>
    <property type="project" value="InterPro"/>
</dbReference>
<dbReference type="Pfam" id="PF03160">
    <property type="entry name" value="Calx-beta"/>
    <property type="match status" value="1"/>
</dbReference>
<dbReference type="SMART" id="SM00237">
    <property type="entry name" value="Calx_beta"/>
    <property type="match status" value="1"/>
</dbReference>
<gene>
    <name evidence="10" type="ORF">C1SCF055_LOCUS40810</name>
</gene>
<keyword evidence="6" id="KW-0813">Transport</keyword>
<dbReference type="GO" id="GO:0016020">
    <property type="term" value="C:membrane"/>
    <property type="evidence" value="ECO:0007669"/>
    <property type="project" value="InterPro"/>
</dbReference>
<evidence type="ECO:0000256" key="1">
    <source>
        <dbReference type="ARBA" id="ARBA00022692"/>
    </source>
</evidence>
<organism evidence="10">
    <name type="scientific">Cladocopium goreaui</name>
    <dbReference type="NCBI Taxonomy" id="2562237"/>
    <lineage>
        <taxon>Eukaryota</taxon>
        <taxon>Sar</taxon>
        <taxon>Alveolata</taxon>
        <taxon>Dinophyceae</taxon>
        <taxon>Suessiales</taxon>
        <taxon>Symbiodiniaceae</taxon>
        <taxon>Cladocopium</taxon>
    </lineage>
</organism>
<dbReference type="GO" id="GO:0030001">
    <property type="term" value="P:metal ion transport"/>
    <property type="evidence" value="ECO:0007669"/>
    <property type="project" value="TreeGrafter"/>
</dbReference>